<dbReference type="STRING" id="65700.SY86_04735"/>
<gene>
    <name evidence="2" type="ORF">SY86_04735</name>
</gene>
<dbReference type="EMBL" id="JXNU01000003">
    <property type="protein sequence ID" value="KKF34893.1"/>
    <property type="molecule type" value="Genomic_DNA"/>
</dbReference>
<evidence type="ECO:0000313" key="2">
    <source>
        <dbReference type="EMBL" id="KKF34893.1"/>
    </source>
</evidence>
<comment type="caution">
    <text evidence="2">The sequence shown here is derived from an EMBL/GenBank/DDBJ whole genome shotgun (WGS) entry which is preliminary data.</text>
</comment>
<accession>A0A0M2KCA6</accession>
<evidence type="ECO:0000313" key="3">
    <source>
        <dbReference type="Proteomes" id="UP000033924"/>
    </source>
</evidence>
<protein>
    <submittedName>
        <fullName evidence="2">Uncharacterized protein</fullName>
    </submittedName>
</protein>
<organism evidence="2 3">
    <name type="scientific">Erwinia tracheiphila</name>
    <dbReference type="NCBI Taxonomy" id="65700"/>
    <lineage>
        <taxon>Bacteria</taxon>
        <taxon>Pseudomonadati</taxon>
        <taxon>Pseudomonadota</taxon>
        <taxon>Gammaproteobacteria</taxon>
        <taxon>Enterobacterales</taxon>
        <taxon>Erwiniaceae</taxon>
        <taxon>Erwinia</taxon>
    </lineage>
</organism>
<evidence type="ECO:0000256" key="1">
    <source>
        <dbReference type="SAM" id="MobiDB-lite"/>
    </source>
</evidence>
<sequence>MQHINREGNTIGRPRKNPVEVPGQEKACSTPAAEPADASTETTTAETTISTAAEPESTITPSAEETLTCFDMATIANGVLNGEFDDKQTHAVRKMLPFQNLFFVAPSLNMI</sequence>
<dbReference type="Proteomes" id="UP000033924">
    <property type="component" value="Unassembled WGS sequence"/>
</dbReference>
<feature type="compositionally biased region" description="Low complexity" evidence="1">
    <location>
        <begin position="29"/>
        <end position="58"/>
    </location>
</feature>
<dbReference type="PATRIC" id="fig|65700.7.peg.1198"/>
<dbReference type="RefSeq" id="WP_016189574.1">
    <property type="nucleotide sequence ID" value="NZ_CP089932.1"/>
</dbReference>
<name>A0A0M2KCA6_9GAMM</name>
<keyword evidence="3" id="KW-1185">Reference proteome</keyword>
<dbReference type="AlphaFoldDB" id="A0A0M2KCA6"/>
<reference evidence="2 3" key="1">
    <citation type="submission" date="2015-01" db="EMBL/GenBank/DDBJ databases">
        <title>Erwinia tracheiphila.</title>
        <authorList>
            <person name="Shapiro L.R."/>
        </authorList>
    </citation>
    <scope>NUCLEOTIDE SEQUENCE [LARGE SCALE GENOMIC DNA]</scope>
    <source>
        <strain evidence="2 3">BuffGH</strain>
    </source>
</reference>
<feature type="region of interest" description="Disordered" evidence="1">
    <location>
        <begin position="1"/>
        <end position="59"/>
    </location>
</feature>
<proteinExistence type="predicted"/>